<name>A0AAQ3N5Y0_VIGMU</name>
<evidence type="ECO:0000256" key="4">
    <source>
        <dbReference type="ARBA" id="ARBA00022777"/>
    </source>
</evidence>
<dbReference type="AlphaFoldDB" id="A0AAQ3N5Y0"/>
<evidence type="ECO:0000313" key="8">
    <source>
        <dbReference type="Proteomes" id="UP001374535"/>
    </source>
</evidence>
<dbReference type="InterPro" id="IPR021820">
    <property type="entry name" value="S-locus_recpt_kinase_C"/>
</dbReference>
<dbReference type="Pfam" id="PF07714">
    <property type="entry name" value="PK_Tyr_Ser-Thr"/>
    <property type="match status" value="1"/>
</dbReference>
<evidence type="ECO:0000256" key="2">
    <source>
        <dbReference type="ARBA" id="ARBA00022679"/>
    </source>
</evidence>
<evidence type="ECO:0000256" key="1">
    <source>
        <dbReference type="ARBA" id="ARBA00022527"/>
    </source>
</evidence>
<dbReference type="InterPro" id="IPR011009">
    <property type="entry name" value="Kinase-like_dom_sf"/>
</dbReference>
<dbReference type="Pfam" id="PF11883">
    <property type="entry name" value="DUF3403"/>
    <property type="match status" value="1"/>
</dbReference>
<keyword evidence="3" id="KW-0547">Nucleotide-binding</keyword>
<dbReference type="GO" id="GO:0005886">
    <property type="term" value="C:plasma membrane"/>
    <property type="evidence" value="ECO:0007669"/>
    <property type="project" value="TreeGrafter"/>
</dbReference>
<dbReference type="Gene3D" id="1.10.510.10">
    <property type="entry name" value="Transferase(Phosphotransferase) domain 1"/>
    <property type="match status" value="1"/>
</dbReference>
<dbReference type="GO" id="GO:0005524">
    <property type="term" value="F:ATP binding"/>
    <property type="evidence" value="ECO:0007669"/>
    <property type="project" value="UniProtKB-KW"/>
</dbReference>
<keyword evidence="4" id="KW-0418">Kinase</keyword>
<dbReference type="PANTHER" id="PTHR27002">
    <property type="entry name" value="RECEPTOR-LIKE SERINE/THREONINE-PROTEIN KINASE SD1-8"/>
    <property type="match status" value="1"/>
</dbReference>
<dbReference type="InterPro" id="IPR000719">
    <property type="entry name" value="Prot_kinase_dom"/>
</dbReference>
<dbReference type="PANTHER" id="PTHR27002:SF970">
    <property type="entry name" value="CYSTEINE-RICH RECEPTOR-LIKE KINASE"/>
    <property type="match status" value="1"/>
</dbReference>
<dbReference type="SUPFAM" id="SSF56112">
    <property type="entry name" value="Protein kinase-like (PK-like)"/>
    <property type="match status" value="1"/>
</dbReference>
<keyword evidence="5" id="KW-0067">ATP-binding</keyword>
<evidence type="ECO:0000259" key="6">
    <source>
        <dbReference type="PROSITE" id="PS50011"/>
    </source>
</evidence>
<organism evidence="7 8">
    <name type="scientific">Vigna mungo</name>
    <name type="common">Black gram</name>
    <name type="synonym">Phaseolus mungo</name>
    <dbReference type="NCBI Taxonomy" id="3915"/>
    <lineage>
        <taxon>Eukaryota</taxon>
        <taxon>Viridiplantae</taxon>
        <taxon>Streptophyta</taxon>
        <taxon>Embryophyta</taxon>
        <taxon>Tracheophyta</taxon>
        <taxon>Spermatophyta</taxon>
        <taxon>Magnoliopsida</taxon>
        <taxon>eudicotyledons</taxon>
        <taxon>Gunneridae</taxon>
        <taxon>Pentapetalae</taxon>
        <taxon>rosids</taxon>
        <taxon>fabids</taxon>
        <taxon>Fabales</taxon>
        <taxon>Fabaceae</taxon>
        <taxon>Papilionoideae</taxon>
        <taxon>50 kb inversion clade</taxon>
        <taxon>NPAAA clade</taxon>
        <taxon>indigoferoid/millettioid clade</taxon>
        <taxon>Phaseoleae</taxon>
        <taxon>Vigna</taxon>
    </lineage>
</organism>
<sequence>MAPEYVMQGLFSVKSDVFSFGVLVLEIIYGRKNSGLCMSEHGKCLETIDPMLEKSFIGSEIERCIQIGLLCVQEDAKDRPTMSQVVLMLASDTMILPKPKHPAFSIGIMASEEVYTSKSSKNVSNNDLTVSLSLPR</sequence>
<dbReference type="InterPro" id="IPR001245">
    <property type="entry name" value="Ser-Thr/Tyr_kinase_cat_dom"/>
</dbReference>
<keyword evidence="1" id="KW-0723">Serine/threonine-protein kinase</keyword>
<evidence type="ECO:0000313" key="7">
    <source>
        <dbReference type="EMBL" id="WVZ03112.1"/>
    </source>
</evidence>
<dbReference type="EMBL" id="CP144694">
    <property type="protein sequence ID" value="WVZ03112.1"/>
    <property type="molecule type" value="Genomic_DNA"/>
</dbReference>
<keyword evidence="8" id="KW-1185">Reference proteome</keyword>
<keyword evidence="2" id="KW-0808">Transferase</keyword>
<dbReference type="Proteomes" id="UP001374535">
    <property type="component" value="Chromosome 7"/>
</dbReference>
<protein>
    <recommendedName>
        <fullName evidence="6">Protein kinase domain-containing protein</fullName>
    </recommendedName>
</protein>
<gene>
    <name evidence="7" type="ORF">V8G54_023918</name>
</gene>
<dbReference type="PROSITE" id="PS50011">
    <property type="entry name" value="PROTEIN_KINASE_DOM"/>
    <property type="match status" value="1"/>
</dbReference>
<proteinExistence type="predicted"/>
<evidence type="ECO:0000256" key="3">
    <source>
        <dbReference type="ARBA" id="ARBA00022741"/>
    </source>
</evidence>
<evidence type="ECO:0000256" key="5">
    <source>
        <dbReference type="ARBA" id="ARBA00022840"/>
    </source>
</evidence>
<dbReference type="GO" id="GO:0004674">
    <property type="term" value="F:protein serine/threonine kinase activity"/>
    <property type="evidence" value="ECO:0007669"/>
    <property type="project" value="UniProtKB-KW"/>
</dbReference>
<reference evidence="7 8" key="1">
    <citation type="journal article" date="2023" name="Life. Sci Alliance">
        <title>Evolutionary insights into 3D genome organization and epigenetic landscape of Vigna mungo.</title>
        <authorList>
            <person name="Junaid A."/>
            <person name="Singh B."/>
            <person name="Bhatia S."/>
        </authorList>
    </citation>
    <scope>NUCLEOTIDE SEQUENCE [LARGE SCALE GENOMIC DNA]</scope>
    <source>
        <strain evidence="7">Urdbean</strain>
    </source>
</reference>
<accession>A0AAQ3N5Y0</accession>
<feature type="domain" description="Protein kinase" evidence="6">
    <location>
        <begin position="1"/>
        <end position="104"/>
    </location>
</feature>